<evidence type="ECO:0000313" key="3">
    <source>
        <dbReference type="EMBL" id="ABJ83315.1"/>
    </source>
</evidence>
<dbReference type="HOGENOM" id="CLU_036897_0_0_0"/>
<gene>
    <name evidence="3" type="ordered locus">Acid_2326</name>
</gene>
<dbReference type="InterPro" id="IPR023614">
    <property type="entry name" value="Porin_dom_sf"/>
</dbReference>
<sequence precursor="true">MRIQHVGVRSSAALVFFTSTTLFVSSAHAQGSSPTGPESVGPPVENGVVRELLRKIQEQQKSLDEQQKSIDEQQKSLAALIGELQRLLGRGTATNLAIDGKPIVPPTTASASAPRANAALNTPPAVTGSASTPVPPVSVVASQRNDDHYRDGMVILETREDAKVPFLLKFNVNSQVRYLNTQDSKGTFTDHLGVVSAVNTRNDITVNRSMFILSGYVFDKRALYSVTVWTSAGAASIVVAGNIGWRFNKALTLTGGYTGVPGSRSLVNTFPFFTASDRSMADNFFRPGFTQGVWASGEPVKGLNYLAFLGNGLNTLNISANKIDTFLAVSGSVWWEPLGPYGPLGKDRNMYDDYFASKKVRIRIGTSFTRSREDRFTNLEQSNPDNTSLYNSDGVLTFSTGAFAPSVTLSLATYRMWAVDGGIKWNGLAVNGQYFARLLNDFVADGPLPLKSTFDHGGEFSASYFAKPKKLMPYIRGSWVIGQFGNSYEYGAGAKWFPVRTDRLWLATEVFRVNKSPYSGVFTPYTLGLTGWVPMVQAFLAF</sequence>
<keyword evidence="1" id="KW-0175">Coiled coil</keyword>
<proteinExistence type="predicted"/>
<protein>
    <recommendedName>
        <fullName evidence="4">Phosphate-selective porin O and P</fullName>
    </recommendedName>
</protein>
<name>Q025K4_SOLUE</name>
<feature type="chain" id="PRO_5004163683" description="Phosphate-selective porin O and P" evidence="2">
    <location>
        <begin position="30"/>
        <end position="542"/>
    </location>
</feature>
<organism evidence="3">
    <name type="scientific">Solibacter usitatus (strain Ellin6076)</name>
    <dbReference type="NCBI Taxonomy" id="234267"/>
    <lineage>
        <taxon>Bacteria</taxon>
        <taxon>Pseudomonadati</taxon>
        <taxon>Acidobacteriota</taxon>
        <taxon>Terriglobia</taxon>
        <taxon>Bryobacterales</taxon>
        <taxon>Solibacteraceae</taxon>
        <taxon>Candidatus Solibacter</taxon>
    </lineage>
</organism>
<evidence type="ECO:0000256" key="2">
    <source>
        <dbReference type="SAM" id="SignalP"/>
    </source>
</evidence>
<dbReference type="KEGG" id="sus:Acid_2326"/>
<reference evidence="3" key="1">
    <citation type="submission" date="2006-10" db="EMBL/GenBank/DDBJ databases">
        <title>Complete sequence of Solibacter usitatus Ellin6076.</title>
        <authorList>
            <consortium name="US DOE Joint Genome Institute"/>
            <person name="Copeland A."/>
            <person name="Lucas S."/>
            <person name="Lapidus A."/>
            <person name="Barry K."/>
            <person name="Detter J.C."/>
            <person name="Glavina del Rio T."/>
            <person name="Hammon N."/>
            <person name="Israni S."/>
            <person name="Dalin E."/>
            <person name="Tice H."/>
            <person name="Pitluck S."/>
            <person name="Thompson L.S."/>
            <person name="Brettin T."/>
            <person name="Bruce D."/>
            <person name="Han C."/>
            <person name="Tapia R."/>
            <person name="Gilna P."/>
            <person name="Schmutz J."/>
            <person name="Larimer F."/>
            <person name="Land M."/>
            <person name="Hauser L."/>
            <person name="Kyrpides N."/>
            <person name="Mikhailova N."/>
            <person name="Janssen P.H."/>
            <person name="Kuske C.R."/>
            <person name="Richardson P."/>
        </authorList>
    </citation>
    <scope>NUCLEOTIDE SEQUENCE</scope>
    <source>
        <strain evidence="3">Ellin6076</strain>
    </source>
</reference>
<accession>Q025K4</accession>
<dbReference type="OrthoDB" id="9760167at2"/>
<feature type="signal peptide" evidence="2">
    <location>
        <begin position="1"/>
        <end position="29"/>
    </location>
</feature>
<dbReference type="EMBL" id="CP000473">
    <property type="protein sequence ID" value="ABJ83315.1"/>
    <property type="molecule type" value="Genomic_DNA"/>
</dbReference>
<evidence type="ECO:0000256" key="1">
    <source>
        <dbReference type="SAM" id="Coils"/>
    </source>
</evidence>
<dbReference type="InParanoid" id="Q025K4"/>
<dbReference type="Gene3D" id="2.40.160.10">
    <property type="entry name" value="Porin"/>
    <property type="match status" value="1"/>
</dbReference>
<evidence type="ECO:0008006" key="4">
    <source>
        <dbReference type="Google" id="ProtNLM"/>
    </source>
</evidence>
<dbReference type="eggNOG" id="COG3170">
    <property type="taxonomic scope" value="Bacteria"/>
</dbReference>
<dbReference type="AlphaFoldDB" id="Q025K4"/>
<keyword evidence="2" id="KW-0732">Signal</keyword>
<feature type="coiled-coil region" evidence="1">
    <location>
        <begin position="49"/>
        <end position="90"/>
    </location>
</feature>